<keyword evidence="3" id="KW-1185">Reference proteome</keyword>
<evidence type="ECO:0000313" key="2">
    <source>
        <dbReference type="EMBL" id="PWA94230.1"/>
    </source>
</evidence>
<protein>
    <submittedName>
        <fullName evidence="2">Transcription factor TGA like domain-containing protein</fullName>
    </submittedName>
</protein>
<evidence type="ECO:0000259" key="1">
    <source>
        <dbReference type="PROSITE" id="PS51806"/>
    </source>
</evidence>
<dbReference type="GO" id="GO:0043565">
    <property type="term" value="F:sequence-specific DNA binding"/>
    <property type="evidence" value="ECO:0007669"/>
    <property type="project" value="InterPro"/>
</dbReference>
<reference evidence="2 3" key="1">
    <citation type="journal article" date="2018" name="Mol. Plant">
        <title>The genome of Artemisia annua provides insight into the evolution of Asteraceae family and artemisinin biosynthesis.</title>
        <authorList>
            <person name="Shen Q."/>
            <person name="Zhang L."/>
            <person name="Liao Z."/>
            <person name="Wang S."/>
            <person name="Yan T."/>
            <person name="Shi P."/>
            <person name="Liu M."/>
            <person name="Fu X."/>
            <person name="Pan Q."/>
            <person name="Wang Y."/>
            <person name="Lv Z."/>
            <person name="Lu X."/>
            <person name="Zhang F."/>
            <person name="Jiang W."/>
            <person name="Ma Y."/>
            <person name="Chen M."/>
            <person name="Hao X."/>
            <person name="Li L."/>
            <person name="Tang Y."/>
            <person name="Lv G."/>
            <person name="Zhou Y."/>
            <person name="Sun X."/>
            <person name="Brodelius P.E."/>
            <person name="Rose J.K.C."/>
            <person name="Tang K."/>
        </authorList>
    </citation>
    <scope>NUCLEOTIDE SEQUENCE [LARGE SCALE GENOMIC DNA]</scope>
    <source>
        <strain evidence="3">cv. Huhao1</strain>
        <tissue evidence="2">Leaf</tissue>
    </source>
</reference>
<dbReference type="EMBL" id="PKPP01000327">
    <property type="protein sequence ID" value="PWA94230.1"/>
    <property type="molecule type" value="Genomic_DNA"/>
</dbReference>
<accession>A0A2U1Q892</accession>
<feature type="domain" description="DOG1" evidence="1">
    <location>
        <begin position="7"/>
        <end position="323"/>
    </location>
</feature>
<dbReference type="InterPro" id="IPR025422">
    <property type="entry name" value="TGA_domain"/>
</dbReference>
<name>A0A2U1Q892_ARTAN</name>
<sequence length="345" mass="38427">MAEQLKHQQSQYCYQNWAAQQRLDLDELLQAHTNYPTDTEYLQLITKKVITHFENYNTARAHLAKHDGPSFLVPTWGSTFENSYLWIGGCRPSLIIRLVYALCGSHLNANLAEFLEGVRHGNLGEISSSQLKSIDDLQAKTIKDEDKLTSRSVENVADEPLGLLANNHGQEGQSNDDAVVDEIMDSYALDQYSVLIEADKLRLNVLKCNRASSGIQEVTPTFINASSNTCIGSVENVADEPLGLLANNHGQEGESNNDAVVDEIMDSYALDQYSVLIEADKLRLNVLKCMIDILTSLQAIELLVASKKLHLSLHEWGKRRDIRMGITELLNNSIPSSSHDQPPKP</sequence>
<gene>
    <name evidence="2" type="ORF">CTI12_AA060430</name>
</gene>
<dbReference type="AlphaFoldDB" id="A0A2U1Q892"/>
<dbReference type="PANTHER" id="PTHR46354:SF7">
    <property type="entry name" value="PROTEIN DOG1-LIKE 1"/>
    <property type="match status" value="1"/>
</dbReference>
<comment type="caution">
    <text evidence="2">The sequence shown here is derived from an EMBL/GenBank/DDBJ whole genome shotgun (WGS) entry which is preliminary data.</text>
</comment>
<dbReference type="PROSITE" id="PS51806">
    <property type="entry name" value="DOG1"/>
    <property type="match status" value="1"/>
</dbReference>
<evidence type="ECO:0000313" key="3">
    <source>
        <dbReference type="Proteomes" id="UP000245207"/>
    </source>
</evidence>
<proteinExistence type="predicted"/>
<dbReference type="InterPro" id="IPR051886">
    <property type="entry name" value="Seed_Dev/Stress_Resp_Reg"/>
</dbReference>
<dbReference type="OrthoDB" id="1897224at2759"/>
<dbReference type="Pfam" id="PF14144">
    <property type="entry name" value="DOG1"/>
    <property type="match status" value="1"/>
</dbReference>
<organism evidence="2 3">
    <name type="scientific">Artemisia annua</name>
    <name type="common">Sweet wormwood</name>
    <dbReference type="NCBI Taxonomy" id="35608"/>
    <lineage>
        <taxon>Eukaryota</taxon>
        <taxon>Viridiplantae</taxon>
        <taxon>Streptophyta</taxon>
        <taxon>Embryophyta</taxon>
        <taxon>Tracheophyta</taxon>
        <taxon>Spermatophyta</taxon>
        <taxon>Magnoliopsida</taxon>
        <taxon>eudicotyledons</taxon>
        <taxon>Gunneridae</taxon>
        <taxon>Pentapetalae</taxon>
        <taxon>asterids</taxon>
        <taxon>campanulids</taxon>
        <taxon>Asterales</taxon>
        <taxon>Asteraceae</taxon>
        <taxon>Asteroideae</taxon>
        <taxon>Anthemideae</taxon>
        <taxon>Artemisiinae</taxon>
        <taxon>Artemisia</taxon>
    </lineage>
</organism>
<dbReference type="Proteomes" id="UP000245207">
    <property type="component" value="Unassembled WGS sequence"/>
</dbReference>
<dbReference type="GO" id="GO:0006351">
    <property type="term" value="P:DNA-templated transcription"/>
    <property type="evidence" value="ECO:0007669"/>
    <property type="project" value="InterPro"/>
</dbReference>
<dbReference type="STRING" id="35608.A0A2U1Q892"/>
<dbReference type="PANTHER" id="PTHR46354">
    <property type="entry name" value="DOG1 DOMAIN-CONTAINING PROTEIN"/>
    <property type="match status" value="1"/>
</dbReference>